<proteinExistence type="predicted"/>
<dbReference type="Proteomes" id="UP001164653">
    <property type="component" value="Chromosome"/>
</dbReference>
<dbReference type="RefSeq" id="WP_244823318.1">
    <property type="nucleotide sequence ID" value="NZ_CP112998.1"/>
</dbReference>
<dbReference type="KEGG" id="dpf:ON006_01375"/>
<gene>
    <name evidence="1" type="ORF">ON006_01375</name>
</gene>
<dbReference type="EMBL" id="CP112998">
    <property type="protein sequence ID" value="WAC12618.1"/>
    <property type="molecule type" value="Genomic_DNA"/>
</dbReference>
<evidence type="ECO:0000313" key="2">
    <source>
        <dbReference type="Proteomes" id="UP001164653"/>
    </source>
</evidence>
<name>A0A9E8SL39_9BACT</name>
<accession>A0A9E8SL39</accession>
<dbReference type="AlphaFoldDB" id="A0A9E8SL39"/>
<reference evidence="1" key="1">
    <citation type="submission" date="2022-11" db="EMBL/GenBank/DDBJ databases">
        <title>Dyadobacter pollutisoli sp. nov., isolated from plastic dumped soil.</title>
        <authorList>
            <person name="Kim J.M."/>
            <person name="Kim K.R."/>
            <person name="Lee J.K."/>
            <person name="Hao L."/>
            <person name="Jeon C.O."/>
        </authorList>
    </citation>
    <scope>NUCLEOTIDE SEQUENCE</scope>
    <source>
        <strain evidence="1">U1</strain>
    </source>
</reference>
<sequence length="136" mass="15893">MDALNYLREEIKSYFFESTELQLSSAYANQRRFNFYFEIASGQRFLLYLSWEGDDERFTLKCLEFSDWETLKKLVDAYPETGSKAFNIGRPRSTISFFYLGKDRLSALDYKGVIKGHIDSNEISGRQLMGCINPFD</sequence>
<evidence type="ECO:0000313" key="1">
    <source>
        <dbReference type="EMBL" id="WAC12618.1"/>
    </source>
</evidence>
<keyword evidence="2" id="KW-1185">Reference proteome</keyword>
<organism evidence="1 2">
    <name type="scientific">Dyadobacter pollutisoli</name>
    <dbReference type="NCBI Taxonomy" id="2910158"/>
    <lineage>
        <taxon>Bacteria</taxon>
        <taxon>Pseudomonadati</taxon>
        <taxon>Bacteroidota</taxon>
        <taxon>Cytophagia</taxon>
        <taxon>Cytophagales</taxon>
        <taxon>Spirosomataceae</taxon>
        <taxon>Dyadobacter</taxon>
    </lineage>
</organism>
<protein>
    <submittedName>
        <fullName evidence="1">Uncharacterized protein</fullName>
    </submittedName>
</protein>